<keyword evidence="1 3" id="KW-0315">Glutamine amidotransferase</keyword>
<dbReference type="Pfam" id="PF00117">
    <property type="entry name" value="GATase"/>
    <property type="match status" value="1"/>
</dbReference>
<dbReference type="PANTHER" id="PTHR43418:SF4">
    <property type="entry name" value="MULTIFUNCTIONAL TRYPTOPHAN BIOSYNTHESIS PROTEIN"/>
    <property type="match status" value="1"/>
</dbReference>
<dbReference type="GO" id="GO:0016740">
    <property type="term" value="F:transferase activity"/>
    <property type="evidence" value="ECO:0007669"/>
    <property type="project" value="UniProtKB-KW"/>
</dbReference>
<dbReference type="InterPro" id="IPR017926">
    <property type="entry name" value="GATASE"/>
</dbReference>
<dbReference type="InterPro" id="IPR029062">
    <property type="entry name" value="Class_I_gatase-like"/>
</dbReference>
<gene>
    <name evidence="3" type="ORF">ASZ90_014715</name>
</gene>
<dbReference type="PANTHER" id="PTHR43418">
    <property type="entry name" value="MULTIFUNCTIONAL TRYPTOPHAN BIOSYNTHESIS PROTEIN-RELATED"/>
    <property type="match status" value="1"/>
</dbReference>
<reference evidence="3" key="1">
    <citation type="journal article" date="2015" name="Proc. Natl. Acad. Sci. U.S.A.">
        <title>Networks of energetic and metabolic interactions define dynamics in microbial communities.</title>
        <authorList>
            <person name="Embree M."/>
            <person name="Liu J.K."/>
            <person name="Al-Bassam M.M."/>
            <person name="Zengler K."/>
        </authorList>
    </citation>
    <scope>NUCLEOTIDE SEQUENCE</scope>
</reference>
<dbReference type="GO" id="GO:0005829">
    <property type="term" value="C:cytosol"/>
    <property type="evidence" value="ECO:0007669"/>
    <property type="project" value="TreeGrafter"/>
</dbReference>
<dbReference type="PROSITE" id="PS51273">
    <property type="entry name" value="GATASE_TYPE_1"/>
    <property type="match status" value="1"/>
</dbReference>
<name>A0A0W8F3Z3_9ZZZZ</name>
<protein>
    <submittedName>
        <fullName evidence="3">Glutamine amidotransferase class-i</fullName>
    </submittedName>
</protein>
<sequence>MILLVDLCYREGSLGYEEFVLPVARIVEKAGYAVRAVHYRAGPGTVPGDAAAVILCGTPIADNRFLSEMEYFSWLADVRVPVLGVCAGMELVCQAFGGTVGSCEEIGMTDVMVLVPDQIFAGRESFPAYELHCLACTDPGPLRVLAVSGQCIQAVRHPARPVYGVMFHPEVRNEWVVERFLSSSGLDPATQ</sequence>
<evidence type="ECO:0000259" key="2">
    <source>
        <dbReference type="Pfam" id="PF00117"/>
    </source>
</evidence>
<proteinExistence type="predicted"/>
<dbReference type="AlphaFoldDB" id="A0A0W8F3Z3"/>
<dbReference type="EMBL" id="LNQE01001545">
    <property type="protein sequence ID" value="KUG15622.1"/>
    <property type="molecule type" value="Genomic_DNA"/>
</dbReference>
<accession>A0A0W8F3Z3</accession>
<comment type="caution">
    <text evidence="3">The sequence shown here is derived from an EMBL/GenBank/DDBJ whole genome shotgun (WGS) entry which is preliminary data.</text>
</comment>
<evidence type="ECO:0000313" key="3">
    <source>
        <dbReference type="EMBL" id="KUG15622.1"/>
    </source>
</evidence>
<dbReference type="SUPFAM" id="SSF52317">
    <property type="entry name" value="Class I glutamine amidotransferase-like"/>
    <property type="match status" value="1"/>
</dbReference>
<keyword evidence="3" id="KW-0808">Transferase</keyword>
<dbReference type="GO" id="GO:0000162">
    <property type="term" value="P:L-tryptophan biosynthetic process"/>
    <property type="evidence" value="ECO:0007669"/>
    <property type="project" value="TreeGrafter"/>
</dbReference>
<dbReference type="InterPro" id="IPR050472">
    <property type="entry name" value="Anth_synth/Amidotransfase"/>
</dbReference>
<evidence type="ECO:0000256" key="1">
    <source>
        <dbReference type="ARBA" id="ARBA00022962"/>
    </source>
</evidence>
<organism evidence="3">
    <name type="scientific">hydrocarbon metagenome</name>
    <dbReference type="NCBI Taxonomy" id="938273"/>
    <lineage>
        <taxon>unclassified sequences</taxon>
        <taxon>metagenomes</taxon>
        <taxon>ecological metagenomes</taxon>
    </lineage>
</organism>
<dbReference type="GO" id="GO:0004049">
    <property type="term" value="F:anthranilate synthase activity"/>
    <property type="evidence" value="ECO:0007669"/>
    <property type="project" value="TreeGrafter"/>
</dbReference>
<dbReference type="Gene3D" id="3.40.50.880">
    <property type="match status" value="1"/>
</dbReference>
<feature type="domain" description="Glutamine amidotransferase" evidence="2">
    <location>
        <begin position="23"/>
        <end position="172"/>
    </location>
</feature>